<dbReference type="STRING" id="661478.OP10G_4735"/>
<dbReference type="InterPro" id="IPR051199">
    <property type="entry name" value="LPS_LOS_Heptosyltrfase"/>
</dbReference>
<evidence type="ECO:0000256" key="2">
    <source>
        <dbReference type="ARBA" id="ARBA00022679"/>
    </source>
</evidence>
<dbReference type="CDD" id="cd03789">
    <property type="entry name" value="GT9_LPS_heptosyltransferase"/>
    <property type="match status" value="1"/>
</dbReference>
<dbReference type="InterPro" id="IPR002201">
    <property type="entry name" value="Glyco_trans_9"/>
</dbReference>
<dbReference type="EMBL" id="CP007139">
    <property type="protein sequence ID" value="AIE88103.1"/>
    <property type="molecule type" value="Genomic_DNA"/>
</dbReference>
<proteinExistence type="predicted"/>
<keyword evidence="2 3" id="KW-0808">Transferase</keyword>
<dbReference type="Gene3D" id="3.40.50.2000">
    <property type="entry name" value="Glycogen Phosphorylase B"/>
    <property type="match status" value="2"/>
</dbReference>
<sequence length="311" mass="33529">MHDDRILLFLKSYIGDAVMTLPLAELLGTSYRSVSVMTSKLAYPVFWSPRYAFSYLALERSRSPWAVVQKALAIRREGFSTAILVNRSFRTALVSRLAGIPRRIGHSGEGRDPLLSHTIPYAPNRFEAYCALDLAKPLGLPVADELPSIYLTAEERAEGLAALAGATVGLQPGARFPAKQLPLETTTSVATDLQRRGYRLAFLGGPEEAEDARRVAESLPDPVVDLVGKTSIRQTIGALAGLRAMVGNDTGVMHLAAAAGCPVVQVFGPTPAEKWGHAYGRNQVLQAPEGKMERIEPRTVLAAALEVLEGA</sequence>
<dbReference type="PANTHER" id="PTHR30160">
    <property type="entry name" value="TETRAACYLDISACCHARIDE 4'-KINASE-RELATED"/>
    <property type="match status" value="1"/>
</dbReference>
<keyword evidence="4" id="KW-1185">Reference proteome</keyword>
<dbReference type="GO" id="GO:0005829">
    <property type="term" value="C:cytosol"/>
    <property type="evidence" value="ECO:0007669"/>
    <property type="project" value="TreeGrafter"/>
</dbReference>
<dbReference type="GO" id="GO:0009244">
    <property type="term" value="P:lipopolysaccharide core region biosynthetic process"/>
    <property type="evidence" value="ECO:0007669"/>
    <property type="project" value="TreeGrafter"/>
</dbReference>
<accession>A0A068NX77</accession>
<name>A0A068NX77_FIMGI</name>
<dbReference type="Proteomes" id="UP000027982">
    <property type="component" value="Chromosome"/>
</dbReference>
<evidence type="ECO:0000256" key="1">
    <source>
        <dbReference type="ARBA" id="ARBA00022676"/>
    </source>
</evidence>
<dbReference type="RefSeq" id="WP_025228030.1">
    <property type="nucleotide sequence ID" value="NZ_CP007139.1"/>
</dbReference>
<dbReference type="SUPFAM" id="SSF53756">
    <property type="entry name" value="UDP-Glycosyltransferase/glycogen phosphorylase"/>
    <property type="match status" value="1"/>
</dbReference>
<dbReference type="eggNOG" id="COG0859">
    <property type="taxonomic scope" value="Bacteria"/>
</dbReference>
<reference evidence="3 4" key="1">
    <citation type="journal article" date="2014" name="PLoS ONE">
        <title>The first complete genome sequence of the class fimbriimonadia in the phylum armatimonadetes.</title>
        <authorList>
            <person name="Hu Z.Y."/>
            <person name="Wang Y.Z."/>
            <person name="Im W.T."/>
            <person name="Wang S.Y."/>
            <person name="Zhao G.P."/>
            <person name="Zheng H.J."/>
            <person name="Quan Z.X."/>
        </authorList>
    </citation>
    <scope>NUCLEOTIDE SEQUENCE [LARGE SCALE GENOMIC DNA]</scope>
    <source>
        <strain evidence="3">Gsoil 348</strain>
    </source>
</reference>
<dbReference type="HOGENOM" id="CLU_038371_0_0_0"/>
<gene>
    <name evidence="3" type="ORF">OP10G_4735</name>
</gene>
<dbReference type="AlphaFoldDB" id="A0A068NX77"/>
<dbReference type="KEGG" id="fgi:OP10G_4735"/>
<dbReference type="Pfam" id="PF01075">
    <property type="entry name" value="Glyco_transf_9"/>
    <property type="match status" value="1"/>
</dbReference>
<keyword evidence="1" id="KW-0328">Glycosyltransferase</keyword>
<dbReference type="OrthoDB" id="9768048at2"/>
<dbReference type="GO" id="GO:0008713">
    <property type="term" value="F:ADP-heptose-lipopolysaccharide heptosyltransferase activity"/>
    <property type="evidence" value="ECO:0007669"/>
    <property type="project" value="TreeGrafter"/>
</dbReference>
<evidence type="ECO:0000313" key="3">
    <source>
        <dbReference type="EMBL" id="AIE88103.1"/>
    </source>
</evidence>
<evidence type="ECO:0000313" key="4">
    <source>
        <dbReference type="Proteomes" id="UP000027982"/>
    </source>
</evidence>
<organism evidence="3 4">
    <name type="scientific">Fimbriimonas ginsengisoli Gsoil 348</name>
    <dbReference type="NCBI Taxonomy" id="661478"/>
    <lineage>
        <taxon>Bacteria</taxon>
        <taxon>Bacillati</taxon>
        <taxon>Armatimonadota</taxon>
        <taxon>Fimbriimonadia</taxon>
        <taxon>Fimbriimonadales</taxon>
        <taxon>Fimbriimonadaceae</taxon>
        <taxon>Fimbriimonas</taxon>
    </lineage>
</organism>
<protein>
    <submittedName>
        <fullName evidence="3">Lipopolysaccharide heptosyltransferase II</fullName>
    </submittedName>
</protein>